<evidence type="ECO:0000313" key="2">
    <source>
        <dbReference type="EMBL" id="VBB69485.1"/>
    </source>
</evidence>
<dbReference type="PANTHER" id="PTHR43255:SF2">
    <property type="entry name" value="HETERODISULFIDE REDUCTASE RELATED PROTEIN"/>
    <property type="match status" value="1"/>
</dbReference>
<dbReference type="GO" id="GO:0051536">
    <property type="term" value="F:iron-sulfur cluster binding"/>
    <property type="evidence" value="ECO:0007669"/>
    <property type="project" value="InterPro"/>
</dbReference>
<feature type="domain" description="4Fe-4S ferredoxin-type" evidence="1">
    <location>
        <begin position="21"/>
        <end position="55"/>
    </location>
</feature>
<dbReference type="InterPro" id="IPR009051">
    <property type="entry name" value="Helical_ferredxn"/>
</dbReference>
<dbReference type="InterPro" id="IPR051460">
    <property type="entry name" value="HdrC_iron-sulfur_subunit"/>
</dbReference>
<dbReference type="Gene3D" id="1.10.1060.10">
    <property type="entry name" value="Alpha-helical ferredoxin"/>
    <property type="match status" value="1"/>
</dbReference>
<dbReference type="PANTHER" id="PTHR43255">
    <property type="entry name" value="IRON-SULFUR-BINDING OXIDOREDUCTASE FADF-RELATED-RELATED"/>
    <property type="match status" value="1"/>
</dbReference>
<dbReference type="Pfam" id="PF13183">
    <property type="entry name" value="Fer4_8"/>
    <property type="match status" value="1"/>
</dbReference>
<accession>A0A484H7L3</accession>
<sequence length="206" mass="23280">MTYMMSPTPTRKYDLGFARWVYQHIDGGERLALCMQCGVCSGSCPLGTTMDNGPRKTFMMIRAGMKDDVLRSDTLWNCVSCYNCVVRCPRDVPVAYILHELSTVAVREGYAQAKMSETNKFVKGFTWSFKTLGRTDERLVSLFYYFQDGFVSGLKKLLVFRRIAFGFVKAGRLPIGMPHSIRHKGELRKILTAAATIEAHHAKGEK</sequence>
<protein>
    <submittedName>
        <fullName evidence="2">CoB--CoM heterodisulfide reductase subunit C</fullName>
        <ecNumber evidence="2">1.8.98.1</ecNumber>
    </submittedName>
</protein>
<dbReference type="PROSITE" id="PS00198">
    <property type="entry name" value="4FE4S_FER_1"/>
    <property type="match status" value="1"/>
</dbReference>
<dbReference type="GO" id="GO:0005886">
    <property type="term" value="C:plasma membrane"/>
    <property type="evidence" value="ECO:0007669"/>
    <property type="project" value="TreeGrafter"/>
</dbReference>
<dbReference type="EC" id="1.8.98.1" evidence="2"/>
<reference evidence="2" key="1">
    <citation type="submission" date="2018-10" db="EMBL/GenBank/DDBJ databases">
        <authorList>
            <person name="Gruber-Vodicka H."/>
            <person name="Jaeckle O."/>
        </authorList>
    </citation>
    <scope>NUCLEOTIDE SEQUENCE</scope>
</reference>
<dbReference type="InterPro" id="IPR017900">
    <property type="entry name" value="4Fe4S_Fe_S_CS"/>
</dbReference>
<keyword evidence="2" id="KW-0560">Oxidoreductase</keyword>
<dbReference type="PROSITE" id="PS51379">
    <property type="entry name" value="4FE4S_FER_2"/>
    <property type="match status" value="1"/>
</dbReference>
<gene>
    <name evidence="2" type="ORF">RIEGSTA812A_PEG_958</name>
</gene>
<name>A0A484H7L3_9ZZZZ</name>
<dbReference type="GO" id="GO:0051912">
    <property type="term" value="F:CoB--CoM heterodisulfide reductase activity"/>
    <property type="evidence" value="ECO:0007669"/>
    <property type="project" value="UniProtKB-EC"/>
</dbReference>
<organism evidence="2">
    <name type="scientific">invertebrate metagenome</name>
    <dbReference type="NCBI Taxonomy" id="1711999"/>
    <lineage>
        <taxon>unclassified sequences</taxon>
        <taxon>metagenomes</taxon>
        <taxon>organismal metagenomes</taxon>
    </lineage>
</organism>
<proteinExistence type="predicted"/>
<dbReference type="InterPro" id="IPR017896">
    <property type="entry name" value="4Fe4S_Fe-S-bd"/>
</dbReference>
<dbReference type="SUPFAM" id="SSF46548">
    <property type="entry name" value="alpha-helical ferredoxin"/>
    <property type="match status" value="1"/>
</dbReference>
<dbReference type="EMBL" id="LR026963">
    <property type="protein sequence ID" value="VBB69485.1"/>
    <property type="molecule type" value="Genomic_DNA"/>
</dbReference>
<evidence type="ECO:0000259" key="1">
    <source>
        <dbReference type="PROSITE" id="PS51379"/>
    </source>
</evidence>
<dbReference type="AlphaFoldDB" id="A0A484H7L3"/>